<keyword evidence="3" id="KW-0479">Metal-binding</keyword>
<evidence type="ECO:0000256" key="5">
    <source>
        <dbReference type="ARBA" id="ARBA00022801"/>
    </source>
</evidence>
<accession>A0A5N5DG14</accession>
<keyword evidence="4 8" id="KW-0732">Signal</keyword>
<evidence type="ECO:0000256" key="4">
    <source>
        <dbReference type="ARBA" id="ARBA00022729"/>
    </source>
</evidence>
<evidence type="ECO:0000256" key="8">
    <source>
        <dbReference type="RuleBase" id="RU361238"/>
    </source>
</evidence>
<dbReference type="GO" id="GO:0030600">
    <property type="term" value="F:feruloyl esterase activity"/>
    <property type="evidence" value="ECO:0007669"/>
    <property type="project" value="UniProtKB-ARBA"/>
</dbReference>
<organism evidence="9 10">
    <name type="scientific">Lasiodiplodia theobromae</name>
    <dbReference type="NCBI Taxonomy" id="45133"/>
    <lineage>
        <taxon>Eukaryota</taxon>
        <taxon>Fungi</taxon>
        <taxon>Dikarya</taxon>
        <taxon>Ascomycota</taxon>
        <taxon>Pezizomycotina</taxon>
        <taxon>Dothideomycetes</taxon>
        <taxon>Dothideomycetes incertae sedis</taxon>
        <taxon>Botryosphaeriales</taxon>
        <taxon>Botryosphaeriaceae</taxon>
        <taxon>Lasiodiplodia</taxon>
    </lineage>
</organism>
<evidence type="ECO:0000313" key="10">
    <source>
        <dbReference type="Proteomes" id="UP000325902"/>
    </source>
</evidence>
<keyword evidence="7" id="KW-1015">Disulfide bond</keyword>
<keyword evidence="5 8" id="KW-0378">Hydrolase</keyword>
<name>A0A5N5DG14_9PEZI</name>
<evidence type="ECO:0000256" key="2">
    <source>
        <dbReference type="ARBA" id="ARBA00022487"/>
    </source>
</evidence>
<evidence type="ECO:0000313" key="9">
    <source>
        <dbReference type="EMBL" id="KAB2576597.1"/>
    </source>
</evidence>
<proteinExistence type="inferred from homology"/>
<dbReference type="EC" id="3.1.1.-" evidence="8"/>
<evidence type="ECO:0000256" key="3">
    <source>
        <dbReference type="ARBA" id="ARBA00022723"/>
    </source>
</evidence>
<reference evidence="9 10" key="1">
    <citation type="journal article" date="2019" name="Sci. Rep.">
        <title>A multi-omics analysis of the grapevine pathogen Lasiodiplodia theobromae reveals that temperature affects the expression of virulence- and pathogenicity-related genes.</title>
        <authorList>
            <person name="Felix C."/>
            <person name="Meneses R."/>
            <person name="Goncalves M.F.M."/>
            <person name="Tilleman L."/>
            <person name="Duarte A.S."/>
            <person name="Jorrin-Novo J.V."/>
            <person name="Van de Peer Y."/>
            <person name="Deforce D."/>
            <person name="Van Nieuwerburgh F."/>
            <person name="Esteves A.C."/>
            <person name="Alves A."/>
        </authorList>
    </citation>
    <scope>NUCLEOTIDE SEQUENCE [LARGE SCALE GENOMIC DNA]</scope>
    <source>
        <strain evidence="9 10">LA-SOL3</strain>
    </source>
</reference>
<gene>
    <name evidence="9" type="ORF">DBV05_g4814</name>
</gene>
<feature type="signal peptide" evidence="8">
    <location>
        <begin position="1"/>
        <end position="20"/>
    </location>
</feature>
<keyword evidence="2" id="KW-0719">Serine esterase</keyword>
<dbReference type="Pfam" id="PF07519">
    <property type="entry name" value="Tannase"/>
    <property type="match status" value="1"/>
</dbReference>
<dbReference type="PANTHER" id="PTHR33938:SF7">
    <property type="entry name" value="CARBOXYLIC ESTER HYDROLASE"/>
    <property type="match status" value="1"/>
</dbReference>
<dbReference type="InterPro" id="IPR011118">
    <property type="entry name" value="Tannase/feruloyl_esterase"/>
</dbReference>
<dbReference type="GO" id="GO:0046872">
    <property type="term" value="F:metal ion binding"/>
    <property type="evidence" value="ECO:0007669"/>
    <property type="project" value="UniProtKB-KW"/>
</dbReference>
<dbReference type="AlphaFoldDB" id="A0A5N5DG14"/>
<keyword evidence="6" id="KW-0106">Calcium</keyword>
<protein>
    <recommendedName>
        <fullName evidence="8">Carboxylic ester hydrolase</fullName>
        <ecNumber evidence="8">3.1.1.-</ecNumber>
    </recommendedName>
</protein>
<dbReference type="Proteomes" id="UP000325902">
    <property type="component" value="Unassembled WGS sequence"/>
</dbReference>
<keyword evidence="10" id="KW-1185">Reference proteome</keyword>
<dbReference type="SUPFAM" id="SSF53474">
    <property type="entry name" value="alpha/beta-Hydrolases"/>
    <property type="match status" value="1"/>
</dbReference>
<dbReference type="OrthoDB" id="3039123at2759"/>
<dbReference type="PANTHER" id="PTHR33938">
    <property type="entry name" value="FERULOYL ESTERASE B-RELATED"/>
    <property type="match status" value="1"/>
</dbReference>
<evidence type="ECO:0000256" key="1">
    <source>
        <dbReference type="ARBA" id="ARBA00006249"/>
    </source>
</evidence>
<comment type="caution">
    <text evidence="9">The sequence shown here is derived from an EMBL/GenBank/DDBJ whole genome shotgun (WGS) entry which is preliminary data.</text>
</comment>
<evidence type="ECO:0000256" key="6">
    <source>
        <dbReference type="ARBA" id="ARBA00022837"/>
    </source>
</evidence>
<sequence>MRQSSRTAAAALVAATTASAASLADLCTVANVQSALPANGTLLGIELLPSSVTASPVYNASTGGGMSMSTTSSSATYSYCNVTVAYTRPGKESTDNVVVWYGFPSPSDFKNRFYVGGGGGYTISTSATGGLAYGAVTGTTDAGYDGFSKSYDEVVLYGNGSINWDATYMFAYQALGETTLIGKALTKNFYSTSDKIYTYFEGCSDGGREAMSQVQRWGEEYDGVVAGAPAFRYAQQQVNHVFSATVLHTLGYNAPPCELEKIVNLTIAACDPLDGRSDGVVSRTDLCKMNFNLNTTIGEPYYCAAENSTSLGFGFSGGAKVKRQQTTGSTTSYTPAQNGTVTAEGVAVAQAIYDGLIGSDGKRGYLSYQTACSLDDASTTYDSSTGEWELSIPSTGGEFVTKYVQLLDLDNLESLDNVTYDTLIDWMNTAMVRYLDSLQTTLPDLTPFQKSGGKLLHYHGESDPSIPSGSSVHYFDSVRKTMYADKSYNESVEALGDWYRFFLVPGAAHCGSNSLQPGPYPQSNMDIMIDWVENGVVPERLNATVSSGNNAGETQMLCNWPLRPLWSGNTTDFDCVYDQASIDSWTYTFDAFKMPVY</sequence>
<feature type="chain" id="PRO_5025094371" description="Carboxylic ester hydrolase" evidence="8">
    <location>
        <begin position="21"/>
        <end position="597"/>
    </location>
</feature>
<comment type="similarity">
    <text evidence="1 8">Belongs to the tannase family.</text>
</comment>
<dbReference type="EMBL" id="VCHE01000023">
    <property type="protein sequence ID" value="KAB2576597.1"/>
    <property type="molecule type" value="Genomic_DNA"/>
</dbReference>
<dbReference type="InterPro" id="IPR029058">
    <property type="entry name" value="AB_hydrolase_fold"/>
</dbReference>
<evidence type="ECO:0000256" key="7">
    <source>
        <dbReference type="ARBA" id="ARBA00023157"/>
    </source>
</evidence>